<evidence type="ECO:0000313" key="11">
    <source>
        <dbReference type="EMBL" id="MDC7228050.1"/>
    </source>
</evidence>
<evidence type="ECO:0000313" key="12">
    <source>
        <dbReference type="Proteomes" id="UP001221217"/>
    </source>
</evidence>
<evidence type="ECO:0000256" key="4">
    <source>
        <dbReference type="ARBA" id="ARBA00022475"/>
    </source>
</evidence>
<evidence type="ECO:0000256" key="5">
    <source>
        <dbReference type="ARBA" id="ARBA00022692"/>
    </source>
</evidence>
<dbReference type="NCBIfam" id="TIGR00797">
    <property type="entry name" value="matE"/>
    <property type="match status" value="1"/>
</dbReference>
<organism evidence="11 12">
    <name type="scientific">Candidatus Thalassospirochaeta sargassi</name>
    <dbReference type="NCBI Taxonomy" id="3119039"/>
    <lineage>
        <taxon>Bacteria</taxon>
        <taxon>Pseudomonadati</taxon>
        <taxon>Spirochaetota</taxon>
        <taxon>Spirochaetia</taxon>
        <taxon>Spirochaetales</taxon>
        <taxon>Spirochaetaceae</taxon>
        <taxon>Candidatus Thalassospirochaeta</taxon>
    </lineage>
</organism>
<name>A0AAJ1MNP6_9SPIO</name>
<keyword evidence="2" id="KW-0813">Transport</keyword>
<feature type="transmembrane region" description="Helical" evidence="10">
    <location>
        <begin position="387"/>
        <end position="406"/>
    </location>
</feature>
<keyword evidence="4" id="KW-1003">Cell membrane</keyword>
<evidence type="ECO:0000256" key="1">
    <source>
        <dbReference type="ARBA" id="ARBA00004651"/>
    </source>
</evidence>
<feature type="transmembrane region" description="Helical" evidence="10">
    <location>
        <begin position="169"/>
        <end position="187"/>
    </location>
</feature>
<evidence type="ECO:0000256" key="6">
    <source>
        <dbReference type="ARBA" id="ARBA00022989"/>
    </source>
</evidence>
<sequence length="443" mass="47636">MSNRIEMITTAKEPQVLLRLAAPMMFGILGMSVFNLVDTWFVGKLGTTELAALSFTFPVVMIVSSTAHGLGIGMTAAVSKAAGMKDAARLRNIITWGLMLSVIIVSAVVVIGELTIEPVFRVLGADDQTMPAIKSYMRIWYIGAAFVVVPMTANAAIRGLGDTRLPSTVMLIAAGINIILDPLLIFGPGPFPALGVAGAALATVTARFTTFCVSMYVLIKREKMISFYNSESITKVWKELLFVGLPNTFTKLIIPLGTAFITRMIASYGREAVAGYGVANRLEMFALIPLMALTSVVPVFTGQNLGAGKKNRVLDGMKVSAIFSAVYGLTIYVILLITGRFIAGFFNDDPRVIETVVLYLSIVPAAYCCRNLMDLAITILSVTNKPIHAGGISLIQMFVLYVPLSIAGSRFYGITGIFAALAISLLLCGPAAFAITRRWVKNF</sequence>
<dbReference type="GO" id="GO:0015297">
    <property type="term" value="F:antiporter activity"/>
    <property type="evidence" value="ECO:0007669"/>
    <property type="project" value="UniProtKB-KW"/>
</dbReference>
<feature type="transmembrane region" description="Helical" evidence="10">
    <location>
        <begin position="90"/>
        <end position="111"/>
    </location>
</feature>
<dbReference type="InterPro" id="IPR002528">
    <property type="entry name" value="MATE_fam"/>
</dbReference>
<keyword evidence="5 10" id="KW-0812">Transmembrane</keyword>
<evidence type="ECO:0000256" key="7">
    <source>
        <dbReference type="ARBA" id="ARBA00023065"/>
    </source>
</evidence>
<dbReference type="GO" id="GO:0006811">
    <property type="term" value="P:monoatomic ion transport"/>
    <property type="evidence" value="ECO:0007669"/>
    <property type="project" value="UniProtKB-KW"/>
</dbReference>
<dbReference type="InterPro" id="IPR048279">
    <property type="entry name" value="MdtK-like"/>
</dbReference>
<dbReference type="PANTHER" id="PTHR43298:SF2">
    <property type="entry name" value="FMN_FAD EXPORTER YEEO-RELATED"/>
    <property type="match status" value="1"/>
</dbReference>
<feature type="transmembrane region" description="Helical" evidence="10">
    <location>
        <begin position="240"/>
        <end position="262"/>
    </location>
</feature>
<feature type="transmembrane region" description="Helical" evidence="10">
    <location>
        <begin position="282"/>
        <end position="300"/>
    </location>
</feature>
<evidence type="ECO:0000256" key="9">
    <source>
        <dbReference type="ARBA" id="ARBA00031636"/>
    </source>
</evidence>
<comment type="subcellular location">
    <subcellularLocation>
        <location evidence="1">Cell membrane</location>
        <topology evidence="1">Multi-pass membrane protein</topology>
    </subcellularLocation>
</comment>
<feature type="transmembrane region" description="Helical" evidence="10">
    <location>
        <begin position="139"/>
        <end position="157"/>
    </location>
</feature>
<keyword evidence="3" id="KW-0050">Antiport</keyword>
<dbReference type="AlphaFoldDB" id="A0AAJ1MNP6"/>
<feature type="transmembrane region" description="Helical" evidence="10">
    <location>
        <begin position="412"/>
        <end position="435"/>
    </location>
</feature>
<keyword evidence="7" id="KW-0406">Ion transport</keyword>
<dbReference type="GO" id="GO:0005886">
    <property type="term" value="C:plasma membrane"/>
    <property type="evidence" value="ECO:0007669"/>
    <property type="project" value="UniProtKB-SubCell"/>
</dbReference>
<evidence type="ECO:0000256" key="3">
    <source>
        <dbReference type="ARBA" id="ARBA00022449"/>
    </source>
</evidence>
<keyword evidence="6 10" id="KW-1133">Transmembrane helix</keyword>
<feature type="transmembrane region" description="Helical" evidence="10">
    <location>
        <begin position="57"/>
        <end position="78"/>
    </location>
</feature>
<dbReference type="Proteomes" id="UP001221217">
    <property type="component" value="Unassembled WGS sequence"/>
</dbReference>
<accession>A0AAJ1MNP6</accession>
<evidence type="ECO:0000256" key="2">
    <source>
        <dbReference type="ARBA" id="ARBA00022448"/>
    </source>
</evidence>
<feature type="transmembrane region" description="Helical" evidence="10">
    <location>
        <begin position="16"/>
        <end position="37"/>
    </location>
</feature>
<dbReference type="EMBL" id="JAQQAL010000040">
    <property type="protein sequence ID" value="MDC7228050.1"/>
    <property type="molecule type" value="Genomic_DNA"/>
</dbReference>
<dbReference type="InterPro" id="IPR050222">
    <property type="entry name" value="MATE_MdtK"/>
</dbReference>
<dbReference type="GO" id="GO:0042910">
    <property type="term" value="F:xenobiotic transmembrane transporter activity"/>
    <property type="evidence" value="ECO:0007669"/>
    <property type="project" value="InterPro"/>
</dbReference>
<protein>
    <recommendedName>
        <fullName evidence="9">Multidrug-efflux transporter</fullName>
    </recommendedName>
</protein>
<evidence type="ECO:0000256" key="10">
    <source>
        <dbReference type="SAM" id="Phobius"/>
    </source>
</evidence>
<dbReference type="PIRSF" id="PIRSF006603">
    <property type="entry name" value="DinF"/>
    <property type="match status" value="1"/>
</dbReference>
<feature type="transmembrane region" description="Helical" evidence="10">
    <location>
        <begin position="193"/>
        <end position="219"/>
    </location>
</feature>
<dbReference type="Pfam" id="PF01554">
    <property type="entry name" value="MatE"/>
    <property type="match status" value="2"/>
</dbReference>
<dbReference type="PANTHER" id="PTHR43298">
    <property type="entry name" value="MULTIDRUG RESISTANCE PROTEIN NORM-RELATED"/>
    <property type="match status" value="1"/>
</dbReference>
<proteinExistence type="predicted"/>
<evidence type="ECO:0000256" key="8">
    <source>
        <dbReference type="ARBA" id="ARBA00023136"/>
    </source>
</evidence>
<comment type="caution">
    <text evidence="11">The sequence shown here is derived from an EMBL/GenBank/DDBJ whole genome shotgun (WGS) entry which is preliminary data.</text>
</comment>
<reference evidence="11 12" key="1">
    <citation type="submission" date="2022-12" db="EMBL/GenBank/DDBJ databases">
        <title>Metagenome assembled genome from gulf of manar.</title>
        <authorList>
            <person name="Kohli P."/>
            <person name="Pk S."/>
            <person name="Venkata Ramana C."/>
            <person name="Sasikala C."/>
        </authorList>
    </citation>
    <scope>NUCLEOTIDE SEQUENCE [LARGE SCALE GENOMIC DNA]</scope>
    <source>
        <strain evidence="11">JB008</strain>
    </source>
</reference>
<feature type="transmembrane region" description="Helical" evidence="10">
    <location>
        <begin position="321"/>
        <end position="346"/>
    </location>
</feature>
<feature type="transmembrane region" description="Helical" evidence="10">
    <location>
        <begin position="358"/>
        <end position="380"/>
    </location>
</feature>
<keyword evidence="8 10" id="KW-0472">Membrane</keyword>
<gene>
    <name evidence="11" type="ORF">PQJ61_14905</name>
</gene>